<dbReference type="PANTHER" id="PTHR33164">
    <property type="entry name" value="TRANSCRIPTIONAL REGULATOR, MARR FAMILY"/>
    <property type="match status" value="1"/>
</dbReference>
<dbReference type="InterPro" id="IPR036388">
    <property type="entry name" value="WH-like_DNA-bd_sf"/>
</dbReference>
<feature type="domain" description="HTH marR-type" evidence="1">
    <location>
        <begin position="36"/>
        <end position="168"/>
    </location>
</feature>
<dbReference type="Gene3D" id="1.10.10.10">
    <property type="entry name" value="Winged helix-like DNA-binding domain superfamily/Winged helix DNA-binding domain"/>
    <property type="match status" value="1"/>
</dbReference>
<reference evidence="2 3" key="1">
    <citation type="submission" date="2018-01" db="EMBL/GenBank/DDBJ databases">
        <authorList>
            <person name="Gaut B.S."/>
            <person name="Morton B.R."/>
            <person name="Clegg M.T."/>
            <person name="Duvall M.R."/>
        </authorList>
    </citation>
    <scope>NUCLEOTIDE SEQUENCE [LARGE SCALE GENOMIC DNA]</scope>
    <source>
        <strain evidence="2">Cupriavidus taiwanensis LMG 19425</strain>
        <plasmid evidence="3">Plasmid ii</plasmid>
    </source>
</reference>
<accession>A0A375ILG3</accession>
<name>A0A375ILG3_9BURK</name>
<evidence type="ECO:0000313" key="3">
    <source>
        <dbReference type="Proteomes" id="UP000255505"/>
    </source>
</evidence>
<organism evidence="2 3">
    <name type="scientific">Cupriavidus taiwanensis</name>
    <dbReference type="NCBI Taxonomy" id="164546"/>
    <lineage>
        <taxon>Bacteria</taxon>
        <taxon>Pseudomonadati</taxon>
        <taxon>Pseudomonadota</taxon>
        <taxon>Betaproteobacteria</taxon>
        <taxon>Burkholderiales</taxon>
        <taxon>Burkholderiaceae</taxon>
        <taxon>Cupriavidus</taxon>
    </lineage>
</organism>
<dbReference type="InterPro" id="IPR039422">
    <property type="entry name" value="MarR/SlyA-like"/>
</dbReference>
<gene>
    <name evidence="2" type="ORF">CT19425_MP20139</name>
</gene>
<dbReference type="SUPFAM" id="SSF46785">
    <property type="entry name" value="Winged helix' DNA-binding domain"/>
    <property type="match status" value="1"/>
</dbReference>
<geneLocation type="plasmid" evidence="2">
    <name>II</name>
</geneLocation>
<keyword evidence="2" id="KW-0614">Plasmid</keyword>
<dbReference type="PROSITE" id="PS50995">
    <property type="entry name" value="HTH_MARR_2"/>
    <property type="match status" value="1"/>
</dbReference>
<dbReference type="EMBL" id="LT991977">
    <property type="protein sequence ID" value="SPK74429.1"/>
    <property type="molecule type" value="Genomic_DNA"/>
</dbReference>
<dbReference type="InterPro" id="IPR036390">
    <property type="entry name" value="WH_DNA-bd_sf"/>
</dbReference>
<protein>
    <submittedName>
        <fullName evidence="2">Putative transcription regulator, MarR</fullName>
    </submittedName>
</protein>
<dbReference type="PANTHER" id="PTHR33164:SF43">
    <property type="entry name" value="HTH-TYPE TRANSCRIPTIONAL REPRESSOR YETL"/>
    <property type="match status" value="1"/>
</dbReference>
<dbReference type="InterPro" id="IPR000835">
    <property type="entry name" value="HTH_MarR-typ"/>
</dbReference>
<proteinExistence type="predicted"/>
<evidence type="ECO:0000259" key="1">
    <source>
        <dbReference type="PROSITE" id="PS50995"/>
    </source>
</evidence>
<dbReference type="Pfam" id="PF12802">
    <property type="entry name" value="MarR_2"/>
    <property type="match status" value="1"/>
</dbReference>
<dbReference type="SMART" id="SM00347">
    <property type="entry name" value="HTH_MARR"/>
    <property type="match status" value="1"/>
</dbReference>
<dbReference type="GO" id="GO:0003700">
    <property type="term" value="F:DNA-binding transcription factor activity"/>
    <property type="evidence" value="ECO:0007669"/>
    <property type="project" value="InterPro"/>
</dbReference>
<evidence type="ECO:0000313" key="2">
    <source>
        <dbReference type="EMBL" id="SPK74429.1"/>
    </source>
</evidence>
<dbReference type="Proteomes" id="UP000255505">
    <property type="component" value="Plasmid II"/>
</dbReference>
<dbReference type="RefSeq" id="WP_115664001.1">
    <property type="nucleotide sequence ID" value="NZ_LT991977.1"/>
</dbReference>
<dbReference type="GO" id="GO:0006950">
    <property type="term" value="P:response to stress"/>
    <property type="evidence" value="ECO:0007669"/>
    <property type="project" value="TreeGrafter"/>
</dbReference>
<dbReference type="AlphaFoldDB" id="A0A375ILG3"/>
<sequence>MRKTSTKRGATATAIATATATATAVPAPGEGKRGESGHLGYLLRQASAANRLRMERALADLNVTPPQFVVLTMLGAYPGLSGADLARLALLTPQTVSVIVGNLEKAGHIERAPHPVHGRIQTIALTAQGKVLLGQCRERVMANEARLAAGLTGQEEQVIRRWLVALAVEDAAAGEPAW</sequence>